<accession>A0A1J4KCE9</accession>
<reference evidence="8" key="1">
    <citation type="submission" date="2016-10" db="EMBL/GenBank/DDBJ databases">
        <authorList>
            <person name="Benchimol M."/>
            <person name="Almeida L.G."/>
            <person name="Vasconcelos A.T."/>
            <person name="Perreira-Neves A."/>
            <person name="Rosa I.A."/>
            <person name="Tasca T."/>
            <person name="Bogo M.R."/>
            <person name="de Souza W."/>
        </authorList>
    </citation>
    <scope>NUCLEOTIDE SEQUENCE [LARGE SCALE GENOMIC DNA]</scope>
    <source>
        <strain evidence="8">K</strain>
    </source>
</reference>
<proteinExistence type="predicted"/>
<evidence type="ECO:0000256" key="1">
    <source>
        <dbReference type="ARBA" id="ARBA00004477"/>
    </source>
</evidence>
<dbReference type="EMBL" id="MLAK01000699">
    <property type="protein sequence ID" value="OHT07364.1"/>
    <property type="molecule type" value="Genomic_DNA"/>
</dbReference>
<dbReference type="InterPro" id="IPR003388">
    <property type="entry name" value="Reticulon"/>
</dbReference>
<feature type="transmembrane region" description="Helical" evidence="6">
    <location>
        <begin position="163"/>
        <end position="183"/>
    </location>
</feature>
<protein>
    <recommendedName>
        <fullName evidence="7">Reticulon domain-containing protein</fullName>
    </recommendedName>
</protein>
<name>A0A1J4KCE9_9EUKA</name>
<keyword evidence="9" id="KW-1185">Reference proteome</keyword>
<dbReference type="AlphaFoldDB" id="A0A1J4KCE9"/>
<evidence type="ECO:0000313" key="8">
    <source>
        <dbReference type="EMBL" id="OHT07364.1"/>
    </source>
</evidence>
<dbReference type="VEuPathDB" id="TrichDB:TRFO_24448"/>
<keyword evidence="3" id="KW-0256">Endoplasmic reticulum</keyword>
<feature type="transmembrane region" description="Helical" evidence="6">
    <location>
        <begin position="44"/>
        <end position="66"/>
    </location>
</feature>
<evidence type="ECO:0000256" key="2">
    <source>
        <dbReference type="ARBA" id="ARBA00022692"/>
    </source>
</evidence>
<dbReference type="GO" id="GO:0005789">
    <property type="term" value="C:endoplasmic reticulum membrane"/>
    <property type="evidence" value="ECO:0007669"/>
    <property type="project" value="UniProtKB-SubCell"/>
</dbReference>
<keyword evidence="2 6" id="KW-0812">Transmembrane</keyword>
<dbReference type="Pfam" id="PF02453">
    <property type="entry name" value="Reticulon"/>
    <property type="match status" value="1"/>
</dbReference>
<dbReference type="GeneID" id="94838462"/>
<dbReference type="RefSeq" id="XP_068360500.1">
    <property type="nucleotide sequence ID" value="XM_068503758.1"/>
</dbReference>
<comment type="subcellular location">
    <subcellularLocation>
        <location evidence="1">Endoplasmic reticulum membrane</location>
        <topology evidence="1">Multi-pass membrane protein</topology>
    </subcellularLocation>
</comment>
<dbReference type="Proteomes" id="UP000179807">
    <property type="component" value="Unassembled WGS sequence"/>
</dbReference>
<organism evidence="8 9">
    <name type="scientific">Tritrichomonas foetus</name>
    <dbReference type="NCBI Taxonomy" id="1144522"/>
    <lineage>
        <taxon>Eukaryota</taxon>
        <taxon>Metamonada</taxon>
        <taxon>Parabasalia</taxon>
        <taxon>Tritrichomonadida</taxon>
        <taxon>Tritrichomonadidae</taxon>
        <taxon>Tritrichomonas</taxon>
    </lineage>
</organism>
<comment type="caution">
    <text evidence="8">The sequence shown here is derived from an EMBL/GenBank/DDBJ whole genome shotgun (WGS) entry which is preliminary data.</text>
</comment>
<sequence>MCECECSKCPFKAHATPEFLGHLQEIIYWRRPIPSLVVLLLTNFFFFVIYKLNTGCVATAILLCALHGGLKVVMDKFGDKINGFLFSPPLEKDSENRTDRIRSVEEVTAFVKTYHNYVKFAIDWLNDYLKHQTIKSHVIFFGSAFAAFFVTTLFGTWGLCFVLTNAFLTVPALLLNTELHAFINEKMNKPKTD</sequence>
<evidence type="ECO:0000256" key="3">
    <source>
        <dbReference type="ARBA" id="ARBA00022824"/>
    </source>
</evidence>
<evidence type="ECO:0000256" key="4">
    <source>
        <dbReference type="ARBA" id="ARBA00022989"/>
    </source>
</evidence>
<feature type="domain" description="Reticulon" evidence="7">
    <location>
        <begin position="24"/>
        <end position="173"/>
    </location>
</feature>
<feature type="transmembrane region" description="Helical" evidence="6">
    <location>
        <begin position="138"/>
        <end position="157"/>
    </location>
</feature>
<gene>
    <name evidence="8" type="ORF">TRFO_24448</name>
</gene>
<keyword evidence="4 6" id="KW-1133">Transmembrane helix</keyword>
<evidence type="ECO:0000259" key="7">
    <source>
        <dbReference type="Pfam" id="PF02453"/>
    </source>
</evidence>
<evidence type="ECO:0000256" key="5">
    <source>
        <dbReference type="ARBA" id="ARBA00023136"/>
    </source>
</evidence>
<evidence type="ECO:0000313" key="9">
    <source>
        <dbReference type="Proteomes" id="UP000179807"/>
    </source>
</evidence>
<evidence type="ECO:0000256" key="6">
    <source>
        <dbReference type="SAM" id="Phobius"/>
    </source>
</evidence>
<keyword evidence="5 6" id="KW-0472">Membrane</keyword>